<feature type="transmembrane region" description="Helical" evidence="6">
    <location>
        <begin position="230"/>
        <end position="251"/>
    </location>
</feature>
<accession>A0A9D9IUL8</accession>
<keyword evidence="2" id="KW-1003">Cell membrane</keyword>
<keyword evidence="4 6" id="KW-1133">Transmembrane helix</keyword>
<dbReference type="GO" id="GO:0005886">
    <property type="term" value="C:plasma membrane"/>
    <property type="evidence" value="ECO:0007669"/>
    <property type="project" value="UniProtKB-SubCell"/>
</dbReference>
<feature type="transmembrane region" description="Helical" evidence="6">
    <location>
        <begin position="283"/>
        <end position="309"/>
    </location>
</feature>
<feature type="transmembrane region" description="Helical" evidence="6">
    <location>
        <begin position="42"/>
        <end position="59"/>
    </location>
</feature>
<name>A0A9D9IUL8_9BACT</name>
<reference evidence="7" key="2">
    <citation type="journal article" date="2021" name="PeerJ">
        <title>Extensive microbial diversity within the chicken gut microbiome revealed by metagenomics and culture.</title>
        <authorList>
            <person name="Gilroy R."/>
            <person name="Ravi A."/>
            <person name="Getino M."/>
            <person name="Pursley I."/>
            <person name="Horton D.L."/>
            <person name="Alikhan N.F."/>
            <person name="Baker D."/>
            <person name="Gharbi K."/>
            <person name="Hall N."/>
            <person name="Watson M."/>
            <person name="Adriaenssens E.M."/>
            <person name="Foster-Nyarko E."/>
            <person name="Jarju S."/>
            <person name="Secka A."/>
            <person name="Antonio M."/>
            <person name="Oren A."/>
            <person name="Chaudhuri R.R."/>
            <person name="La Ragione R."/>
            <person name="Hildebrand F."/>
            <person name="Pallen M.J."/>
        </authorList>
    </citation>
    <scope>NUCLEOTIDE SEQUENCE</scope>
    <source>
        <strain evidence="7">2478</strain>
    </source>
</reference>
<keyword evidence="3 6" id="KW-0812">Transmembrane</keyword>
<gene>
    <name evidence="7" type="ORF">IAB80_02610</name>
</gene>
<feature type="transmembrane region" description="Helical" evidence="6">
    <location>
        <begin position="12"/>
        <end position="30"/>
    </location>
</feature>
<feature type="transmembrane region" description="Helical" evidence="6">
    <location>
        <begin position="173"/>
        <end position="194"/>
    </location>
</feature>
<organism evidence="7 8">
    <name type="scientific">Candidatus Cryptobacteroides excrementipullorum</name>
    <dbReference type="NCBI Taxonomy" id="2840761"/>
    <lineage>
        <taxon>Bacteria</taxon>
        <taxon>Pseudomonadati</taxon>
        <taxon>Bacteroidota</taxon>
        <taxon>Bacteroidia</taxon>
        <taxon>Bacteroidales</taxon>
        <taxon>Candidatus Cryptobacteroides</taxon>
    </lineage>
</organism>
<dbReference type="AlphaFoldDB" id="A0A9D9IUL8"/>
<dbReference type="Pfam" id="PF03706">
    <property type="entry name" value="LPG_synthase_TM"/>
    <property type="match status" value="1"/>
</dbReference>
<evidence type="ECO:0000313" key="8">
    <source>
        <dbReference type="Proteomes" id="UP000823771"/>
    </source>
</evidence>
<dbReference type="PANTHER" id="PTHR39087">
    <property type="entry name" value="UPF0104 MEMBRANE PROTEIN MJ1595"/>
    <property type="match status" value="1"/>
</dbReference>
<comment type="caution">
    <text evidence="7">The sequence shown here is derived from an EMBL/GenBank/DDBJ whole genome shotgun (WGS) entry which is preliminary data.</text>
</comment>
<proteinExistence type="predicted"/>
<comment type="subcellular location">
    <subcellularLocation>
        <location evidence="1">Cell membrane</location>
        <topology evidence="1">Multi-pass membrane protein</topology>
    </subcellularLocation>
</comment>
<dbReference type="Proteomes" id="UP000823771">
    <property type="component" value="Unassembled WGS sequence"/>
</dbReference>
<dbReference type="PANTHER" id="PTHR39087:SF2">
    <property type="entry name" value="UPF0104 MEMBRANE PROTEIN MJ1595"/>
    <property type="match status" value="1"/>
</dbReference>
<reference evidence="7" key="1">
    <citation type="submission" date="2020-10" db="EMBL/GenBank/DDBJ databases">
        <authorList>
            <person name="Gilroy R."/>
        </authorList>
    </citation>
    <scope>NUCLEOTIDE SEQUENCE</scope>
    <source>
        <strain evidence="7">2478</strain>
    </source>
</reference>
<evidence type="ECO:0000256" key="1">
    <source>
        <dbReference type="ARBA" id="ARBA00004651"/>
    </source>
</evidence>
<feature type="transmembrane region" description="Helical" evidence="6">
    <location>
        <begin position="134"/>
        <end position="153"/>
    </location>
</feature>
<dbReference type="InterPro" id="IPR022791">
    <property type="entry name" value="L-PG_synthase/AglD"/>
</dbReference>
<evidence type="ECO:0000313" key="7">
    <source>
        <dbReference type="EMBL" id="MBO8477778.1"/>
    </source>
</evidence>
<evidence type="ECO:0000256" key="6">
    <source>
        <dbReference type="SAM" id="Phobius"/>
    </source>
</evidence>
<evidence type="ECO:0000256" key="2">
    <source>
        <dbReference type="ARBA" id="ARBA00022475"/>
    </source>
</evidence>
<evidence type="ECO:0000256" key="4">
    <source>
        <dbReference type="ARBA" id="ARBA00022989"/>
    </source>
</evidence>
<evidence type="ECO:0000256" key="3">
    <source>
        <dbReference type="ARBA" id="ARBA00022692"/>
    </source>
</evidence>
<sequence>MGGSYSKTLKYIISLGVALVLLWFSFRGVKWDDFISGLRSCRWGYILLSMAAGILAFYVRGLRWRGLLLPIDPSIKRTTTFNAVNIGYIANFVFPRIGEFVRCGVITGNSAQDSDGKKLASYDKVLGTVVLERSWDMVTMMIFMVCLLVFRWDKFGGFFSEKMWIPLQKSIPFSVWWLGLSALVIVFLLVLLIIRYRRNNAFCSKLFSVCRGLLMGIGSCLRMPRKWLFFAYTLIIWAMYWLMSSATMWALPDLDSLNVVDALFLMLAGSLGWLVPVPGGFGAFHFIVSLALETIYGIPFGLGIVFATLSHESQAITMAVCGGGSYLYEALRTSRRTSQGQEH</sequence>
<dbReference type="EMBL" id="JADILZ010000026">
    <property type="protein sequence ID" value="MBO8477778.1"/>
    <property type="molecule type" value="Genomic_DNA"/>
</dbReference>
<protein>
    <submittedName>
        <fullName evidence="7">Flippase-like domain-containing protein</fullName>
    </submittedName>
</protein>
<keyword evidence="5 6" id="KW-0472">Membrane</keyword>
<evidence type="ECO:0000256" key="5">
    <source>
        <dbReference type="ARBA" id="ARBA00023136"/>
    </source>
</evidence>
<feature type="transmembrane region" description="Helical" evidence="6">
    <location>
        <begin position="258"/>
        <end position="277"/>
    </location>
</feature>